<evidence type="ECO:0000256" key="2">
    <source>
        <dbReference type="SAM" id="Phobius"/>
    </source>
</evidence>
<keyword evidence="2" id="KW-0472">Membrane</keyword>
<proteinExistence type="predicted"/>
<protein>
    <submittedName>
        <fullName evidence="3">Uncharacterized protein</fullName>
    </submittedName>
</protein>
<feature type="compositionally biased region" description="Polar residues" evidence="1">
    <location>
        <begin position="284"/>
        <end position="300"/>
    </location>
</feature>
<reference evidence="3" key="1">
    <citation type="submission" date="2021-01" db="EMBL/GenBank/DDBJ databases">
        <authorList>
            <person name="Corre E."/>
            <person name="Pelletier E."/>
            <person name="Niang G."/>
            <person name="Scheremetjew M."/>
            <person name="Finn R."/>
            <person name="Kale V."/>
            <person name="Holt S."/>
            <person name="Cochrane G."/>
            <person name="Meng A."/>
            <person name="Brown T."/>
            <person name="Cohen L."/>
        </authorList>
    </citation>
    <scope>NUCLEOTIDE SEQUENCE</scope>
    <source>
        <strain evidence="3">CCMP 410</strain>
    </source>
</reference>
<feature type="compositionally biased region" description="Acidic residues" evidence="1">
    <location>
        <begin position="201"/>
        <end position="220"/>
    </location>
</feature>
<name>A0A7S1VBN9_9STRA</name>
<evidence type="ECO:0000313" key="3">
    <source>
        <dbReference type="EMBL" id="CAD9292630.1"/>
    </source>
</evidence>
<feature type="region of interest" description="Disordered" evidence="1">
    <location>
        <begin position="183"/>
        <end position="220"/>
    </location>
</feature>
<sequence>MKGDSNDERRDFNSSSPYEKRMLLATGVAATQVDPTTDAAFTDNNVSNTTNPASINDTIKSAFIPFDECDVECAGDVGRDCVRPAFEAALHPTVVAPISNGTYQPTPRRALPTKTSENDHHQAVVAAVHPRNASLGSNGLHPPTQQQQRKVPNKTGIPQYPLNVDLMELYTFNEASSMSSNGGSYFQDEYRSRASSRGPDDDNDADKDEDDVDDDEYVENDDDDENNIFFCCCWWSKLQLLVVTLVFFIGLLSMFSIGYSLGKTEVRHANQIGAPAPTPGTVDLSPSPSPQVGTATTRGETPSPATPSYALYLSPTRVVTATPPGETPSPTSRVF</sequence>
<feature type="region of interest" description="Disordered" evidence="1">
    <location>
        <begin position="272"/>
        <end position="308"/>
    </location>
</feature>
<dbReference type="AlphaFoldDB" id="A0A7S1VBN9"/>
<feature type="region of interest" description="Disordered" evidence="1">
    <location>
        <begin position="133"/>
        <end position="157"/>
    </location>
</feature>
<dbReference type="EMBL" id="HBGK01034122">
    <property type="protein sequence ID" value="CAD9292630.1"/>
    <property type="molecule type" value="Transcribed_RNA"/>
</dbReference>
<feature type="region of interest" description="Disordered" evidence="1">
    <location>
        <begin position="99"/>
        <end position="120"/>
    </location>
</feature>
<keyword evidence="2" id="KW-1133">Transmembrane helix</keyword>
<organism evidence="3">
    <name type="scientific">Grammatophora oceanica</name>
    <dbReference type="NCBI Taxonomy" id="210454"/>
    <lineage>
        <taxon>Eukaryota</taxon>
        <taxon>Sar</taxon>
        <taxon>Stramenopiles</taxon>
        <taxon>Ochrophyta</taxon>
        <taxon>Bacillariophyta</taxon>
        <taxon>Fragilariophyceae</taxon>
        <taxon>Fragilariophycidae</taxon>
        <taxon>Rhabdonematales</taxon>
        <taxon>Grammatophoraceae</taxon>
        <taxon>Grammatophora</taxon>
    </lineage>
</organism>
<feature type="transmembrane region" description="Helical" evidence="2">
    <location>
        <begin position="238"/>
        <end position="261"/>
    </location>
</feature>
<keyword evidence="2" id="KW-0812">Transmembrane</keyword>
<evidence type="ECO:0000256" key="1">
    <source>
        <dbReference type="SAM" id="MobiDB-lite"/>
    </source>
</evidence>
<gene>
    <name evidence="3" type="ORF">GOCE00092_LOCUS17665</name>
</gene>
<accession>A0A7S1VBN9</accession>